<name>A0ABV5GXU4_9FLAO</name>
<comment type="caution">
    <text evidence="1">The sequence shown here is derived from an EMBL/GenBank/DDBJ whole genome shotgun (WGS) entry which is preliminary data.</text>
</comment>
<evidence type="ECO:0000313" key="1">
    <source>
        <dbReference type="EMBL" id="MFB9104455.1"/>
    </source>
</evidence>
<evidence type="ECO:0000313" key="2">
    <source>
        <dbReference type="Proteomes" id="UP001589590"/>
    </source>
</evidence>
<sequence>MKKLTKRIIPILILVLGICLHSRAQNVEIKGIVLNKEATKYFQSAGYKFIKVANDGITTAFNGYKMFYNKKDESVLISKHQTKPPGKTQILLGGSADFFCTKGCEEEGCVIERIGKRKGYNKNAITYECVGCYKNDGGVELCEGSLVIRKVILKDILKQLKKAK</sequence>
<dbReference type="RefSeq" id="WP_290274464.1">
    <property type="nucleotide sequence ID" value="NZ_JAUFQP010000016.1"/>
</dbReference>
<accession>A0ABV5GXU4</accession>
<dbReference type="EMBL" id="JBHMFA010000005">
    <property type="protein sequence ID" value="MFB9104455.1"/>
    <property type="molecule type" value="Genomic_DNA"/>
</dbReference>
<reference evidence="1 2" key="1">
    <citation type="submission" date="2024-09" db="EMBL/GenBank/DDBJ databases">
        <authorList>
            <person name="Sun Q."/>
            <person name="Mori K."/>
        </authorList>
    </citation>
    <scope>NUCLEOTIDE SEQUENCE [LARGE SCALE GENOMIC DNA]</scope>
    <source>
        <strain evidence="1 2">CECT 8300</strain>
    </source>
</reference>
<gene>
    <name evidence="1" type="ORF">ACFFU1_06085</name>
</gene>
<dbReference type="Proteomes" id="UP001589590">
    <property type="component" value="Unassembled WGS sequence"/>
</dbReference>
<protein>
    <submittedName>
        <fullName evidence="1">Uncharacterized protein</fullName>
    </submittedName>
</protein>
<organism evidence="1 2">
    <name type="scientific">Algibacter miyuki</name>
    <dbReference type="NCBI Taxonomy" id="1306933"/>
    <lineage>
        <taxon>Bacteria</taxon>
        <taxon>Pseudomonadati</taxon>
        <taxon>Bacteroidota</taxon>
        <taxon>Flavobacteriia</taxon>
        <taxon>Flavobacteriales</taxon>
        <taxon>Flavobacteriaceae</taxon>
        <taxon>Algibacter</taxon>
    </lineage>
</organism>
<keyword evidence="2" id="KW-1185">Reference proteome</keyword>
<proteinExistence type="predicted"/>